<evidence type="ECO:0000313" key="1">
    <source>
        <dbReference type="EMBL" id="CAE0421318.1"/>
    </source>
</evidence>
<accession>A0A7S3LFI6</accession>
<gene>
    <name evidence="1" type="ORF">ACOF00016_LOCUS17960</name>
</gene>
<name>A0A7S3LFI6_9STRA</name>
<protein>
    <submittedName>
        <fullName evidence="1">Uncharacterized protein</fullName>
    </submittedName>
</protein>
<dbReference type="EMBL" id="HBIM01024246">
    <property type="protein sequence ID" value="CAE0421318.1"/>
    <property type="molecule type" value="Transcribed_RNA"/>
</dbReference>
<sequence length="184" mass="20770">MVHYKVDSVSSLSTTITAVSLHDCSVATRRGVCFVDELVTGEVSSDYEIENVEDLWYTEKEYKAFESETLQLAKALQTSSWAKGWLKVYMILRTIKASPRMQAAVNAIPLTLDERTVGLQGRYLAPILLDFKSQRHNLMLHLRMIQKQIKDPAKRTTMLREGSRLYSSAPTLHAILAAHVSAKE</sequence>
<proteinExistence type="predicted"/>
<organism evidence="1">
    <name type="scientific">Amphora coffeiformis</name>
    <dbReference type="NCBI Taxonomy" id="265554"/>
    <lineage>
        <taxon>Eukaryota</taxon>
        <taxon>Sar</taxon>
        <taxon>Stramenopiles</taxon>
        <taxon>Ochrophyta</taxon>
        <taxon>Bacillariophyta</taxon>
        <taxon>Bacillariophyceae</taxon>
        <taxon>Bacillariophycidae</taxon>
        <taxon>Thalassiophysales</taxon>
        <taxon>Catenulaceae</taxon>
        <taxon>Amphora</taxon>
    </lineage>
</organism>
<reference evidence="1" key="1">
    <citation type="submission" date="2021-01" db="EMBL/GenBank/DDBJ databases">
        <authorList>
            <person name="Corre E."/>
            <person name="Pelletier E."/>
            <person name="Niang G."/>
            <person name="Scheremetjew M."/>
            <person name="Finn R."/>
            <person name="Kale V."/>
            <person name="Holt S."/>
            <person name="Cochrane G."/>
            <person name="Meng A."/>
            <person name="Brown T."/>
            <person name="Cohen L."/>
        </authorList>
    </citation>
    <scope>NUCLEOTIDE SEQUENCE</scope>
    <source>
        <strain evidence="1">CCMP127</strain>
    </source>
</reference>
<dbReference type="AlphaFoldDB" id="A0A7S3LFI6"/>